<dbReference type="Proteomes" id="UP000238385">
    <property type="component" value="Unassembled WGS sequence"/>
</dbReference>
<dbReference type="AlphaFoldDB" id="A0A2T1KEZ1"/>
<proteinExistence type="predicted"/>
<keyword evidence="3" id="KW-1185">Reference proteome</keyword>
<comment type="caution">
    <text evidence="2">The sequence shown here is derived from an EMBL/GenBank/DDBJ whole genome shotgun (WGS) entry which is preliminary data.</text>
</comment>
<reference evidence="2 3" key="1">
    <citation type="submission" date="2018-03" db="EMBL/GenBank/DDBJ databases">
        <title>Marinobacter brunus sp. nov., a marine bacterium of Gamma-proteobacteria isolated from the surface seawater of the South China Sea.</title>
        <authorList>
            <person name="Cheng H."/>
            <person name="Wu Y.-H."/>
            <person name="Xamxidin M."/>
            <person name="Xu X.-W."/>
        </authorList>
    </citation>
    <scope>NUCLEOTIDE SEQUENCE [LARGE SCALE GENOMIC DNA]</scope>
    <source>
        <strain evidence="2 3">JCM 30472</strain>
    </source>
</reference>
<protein>
    <submittedName>
        <fullName evidence="2">Uncharacterized protein</fullName>
    </submittedName>
</protein>
<feature type="region of interest" description="Disordered" evidence="1">
    <location>
        <begin position="158"/>
        <end position="183"/>
    </location>
</feature>
<dbReference type="OrthoDB" id="7069432at2"/>
<organism evidence="2 3">
    <name type="scientific">Marinobacter halophilus</name>
    <dbReference type="NCBI Taxonomy" id="1323740"/>
    <lineage>
        <taxon>Bacteria</taxon>
        <taxon>Pseudomonadati</taxon>
        <taxon>Pseudomonadota</taxon>
        <taxon>Gammaproteobacteria</taxon>
        <taxon>Pseudomonadales</taxon>
        <taxon>Marinobacteraceae</taxon>
        <taxon>Marinobacter</taxon>
    </lineage>
</organism>
<evidence type="ECO:0000313" key="2">
    <source>
        <dbReference type="EMBL" id="PSF08608.1"/>
    </source>
</evidence>
<sequence length="255" mass="28939">MRDYYYLTELNKFPFPLTLDYVLHLGATGRLKMYTFVDSWAILHALETGETRGEEKFYLRLDLSSLAEIEKHYTYWASQPETVRERTSPLCSSVAVNIGFIDERVDGLITNDTPFFEEASAPSKVRLHDKSKEVVMCHSSEILCWGDDLKRLATEPDTLQQEPEQTTTANSEEPDTQSSDARSLTGALATGELPHLEALLRAWRTYWQNADRTDRSACPKKDDVKAWLMKEGLSAKNADAGATIIKPQWALDKGW</sequence>
<name>A0A2T1KEZ1_9GAMM</name>
<dbReference type="RefSeq" id="WP_106671209.1">
    <property type="nucleotide sequence ID" value="NZ_BMFE01000001.1"/>
</dbReference>
<feature type="compositionally biased region" description="Polar residues" evidence="1">
    <location>
        <begin position="158"/>
        <end position="182"/>
    </location>
</feature>
<evidence type="ECO:0000256" key="1">
    <source>
        <dbReference type="SAM" id="MobiDB-lite"/>
    </source>
</evidence>
<dbReference type="EMBL" id="PXNN01000011">
    <property type="protein sequence ID" value="PSF08608.1"/>
    <property type="molecule type" value="Genomic_DNA"/>
</dbReference>
<accession>A0A2T1KEZ1</accession>
<evidence type="ECO:0000313" key="3">
    <source>
        <dbReference type="Proteomes" id="UP000238385"/>
    </source>
</evidence>
<gene>
    <name evidence="2" type="ORF">C7H08_07985</name>
</gene>